<feature type="transmembrane region" description="Helical" evidence="7">
    <location>
        <begin position="375"/>
        <end position="396"/>
    </location>
</feature>
<dbReference type="PANTHER" id="PTHR10751">
    <property type="entry name" value="GUANYLATE BINDING PROTEIN"/>
    <property type="match status" value="1"/>
</dbReference>
<dbReference type="PROSITE" id="PS51715">
    <property type="entry name" value="G_GB1_RHD3"/>
    <property type="match status" value="1"/>
</dbReference>
<evidence type="ECO:0000313" key="10">
    <source>
        <dbReference type="EMBL" id="MBN3285710.1"/>
    </source>
</evidence>
<evidence type="ECO:0000259" key="8">
    <source>
        <dbReference type="PROSITE" id="PS51263"/>
    </source>
</evidence>
<sequence>MLRYMSRQKLGPAWLGEDGEPLTGFSWRGGSDPETTGIQIWSEVFTVEKPGGKQVAVVLMDTQGAFDSQSTVKDCATIFALSTMTSSVQIYNLSQNIQEDDLQQLQLFTEYGRLAMDEIFLKPFQSLMFLVRDWSFPYEYHYGLKGGMNFLDKRLQVKEQQHEEIQNVRKHIHSCFTSVSCFLLPHPGLQVATSPMFQGQLGVTLARHVCEQHHLVVKKRHDFIILFLFFSKAYIKIYQGEDLPHPKSMLQATAEANNLAAVASAKGLYYKNMEQTCGGDKPYVAPQILEEKHLAFVAVSLEHFQRIKKMGGADFSRRYQEQLEGELGELCAGFLKHNQSKNVFAAFRTPAVLFGVVVLLYMLSGVAGFLGVDLVAQLCNCGTGLVLIGLLTWAYIRYSGQYRELGGVIDSGATFLLDQVQPRVLDAGRPGCVFKEAALLPLSLEEEEEMMMMMMASGVTVTDNVIQVFNDMKVRKSQTQDEIKKRKKAVLFCLSDDKKNIILEEGKEILVGDVGESVDDPYLTFVKMLPDNDCRYALYDATYETKETKKEDLVFIFWAPENAPLKSKMIYASSKDAIKKKFTGIKHEWQVNGLDEIRDRATLAEKLGGNAVVTLEGSPV</sequence>
<dbReference type="PROSITE" id="PS51263">
    <property type="entry name" value="ADF_H"/>
    <property type="match status" value="1"/>
</dbReference>
<evidence type="ECO:0000259" key="9">
    <source>
        <dbReference type="PROSITE" id="PS51715"/>
    </source>
</evidence>
<dbReference type="InterPro" id="IPR015894">
    <property type="entry name" value="Guanylate-bd_N"/>
</dbReference>
<evidence type="ECO:0000256" key="6">
    <source>
        <dbReference type="PROSITE-ProRule" id="PRU01052"/>
    </source>
</evidence>
<dbReference type="InterPro" id="IPR027417">
    <property type="entry name" value="P-loop_NTPase"/>
</dbReference>
<keyword evidence="11" id="KW-1185">Reference proteome</keyword>
<comment type="similarity">
    <text evidence="6">Belongs to the TRAFAC class dynamin-like GTPase superfamily. GB1/RHD3 GTPase family.</text>
</comment>
<keyword evidence="7" id="KW-0812">Transmembrane</keyword>
<gene>
    <name evidence="10" type="primary">Atl3</name>
    <name evidence="10" type="ORF">GTO93_0019271</name>
</gene>
<evidence type="ECO:0000256" key="1">
    <source>
        <dbReference type="ARBA" id="ARBA00006844"/>
    </source>
</evidence>
<keyword evidence="2" id="KW-0547">Nucleotide-binding</keyword>
<dbReference type="CDD" id="cd01851">
    <property type="entry name" value="GBP"/>
    <property type="match status" value="1"/>
</dbReference>
<dbReference type="Gene3D" id="3.40.50.300">
    <property type="entry name" value="P-loop containing nucleotide triphosphate hydrolases"/>
    <property type="match status" value="1"/>
</dbReference>
<dbReference type="SUPFAM" id="SSF55753">
    <property type="entry name" value="Actin depolymerizing proteins"/>
    <property type="match status" value="1"/>
</dbReference>
<dbReference type="Gene3D" id="3.40.20.10">
    <property type="entry name" value="Severin"/>
    <property type="match status" value="1"/>
</dbReference>
<comment type="caution">
    <text evidence="10">The sequence shown here is derived from an EMBL/GenBank/DDBJ whole genome shotgun (WGS) entry which is preliminary data.</text>
</comment>
<organism evidence="10 11">
    <name type="scientific">Polyodon spathula</name>
    <name type="common">North American paddlefish</name>
    <name type="synonym">Squalus spathula</name>
    <dbReference type="NCBI Taxonomy" id="7913"/>
    <lineage>
        <taxon>Eukaryota</taxon>
        <taxon>Metazoa</taxon>
        <taxon>Chordata</taxon>
        <taxon>Craniata</taxon>
        <taxon>Vertebrata</taxon>
        <taxon>Euteleostomi</taxon>
        <taxon>Actinopterygii</taxon>
        <taxon>Chondrostei</taxon>
        <taxon>Acipenseriformes</taxon>
        <taxon>Polyodontidae</taxon>
        <taxon>Polyodon</taxon>
    </lineage>
</organism>
<dbReference type="PRINTS" id="PR00006">
    <property type="entry name" value="COFILIN"/>
</dbReference>
<dbReference type="InterPro" id="IPR029006">
    <property type="entry name" value="ADF-H/Gelsolin-like_dom_sf"/>
</dbReference>
<dbReference type="SUPFAM" id="SSF52540">
    <property type="entry name" value="P-loop containing nucleoside triphosphate hydrolases"/>
    <property type="match status" value="1"/>
</dbReference>
<feature type="non-terminal residue" evidence="10">
    <location>
        <position position="1"/>
    </location>
</feature>
<evidence type="ECO:0000256" key="7">
    <source>
        <dbReference type="SAM" id="Phobius"/>
    </source>
</evidence>
<dbReference type="Pfam" id="PF00241">
    <property type="entry name" value="Cofilin_ADF"/>
    <property type="match status" value="1"/>
</dbReference>
<keyword evidence="7" id="KW-1133">Transmembrane helix</keyword>
<reference evidence="10" key="1">
    <citation type="journal article" date="2021" name="Cell">
        <title>Tracing the genetic footprints of vertebrate landing in non-teleost ray-finned fishes.</title>
        <authorList>
            <person name="Bi X."/>
            <person name="Wang K."/>
            <person name="Yang L."/>
            <person name="Pan H."/>
            <person name="Jiang H."/>
            <person name="Wei Q."/>
            <person name="Fang M."/>
            <person name="Yu H."/>
            <person name="Zhu C."/>
            <person name="Cai Y."/>
            <person name="He Y."/>
            <person name="Gan X."/>
            <person name="Zeng H."/>
            <person name="Yu D."/>
            <person name="Zhu Y."/>
            <person name="Jiang H."/>
            <person name="Qiu Q."/>
            <person name="Yang H."/>
            <person name="Zhang Y.E."/>
            <person name="Wang W."/>
            <person name="Zhu M."/>
            <person name="He S."/>
            <person name="Zhang G."/>
        </authorList>
    </citation>
    <scope>NUCLEOTIDE SEQUENCE</scope>
    <source>
        <strain evidence="10">Pddl_001</strain>
    </source>
</reference>
<proteinExistence type="inferred from homology"/>
<dbReference type="Proteomes" id="UP001166093">
    <property type="component" value="Unassembled WGS sequence"/>
</dbReference>
<feature type="transmembrane region" description="Helical" evidence="7">
    <location>
        <begin position="343"/>
        <end position="363"/>
    </location>
</feature>
<dbReference type="Gene3D" id="1.20.58.420">
    <property type="entry name" value="AHSP"/>
    <property type="match status" value="1"/>
</dbReference>
<dbReference type="SMART" id="SM00102">
    <property type="entry name" value="ADF"/>
    <property type="match status" value="1"/>
</dbReference>
<keyword evidence="7" id="KW-0472">Membrane</keyword>
<evidence type="ECO:0000256" key="3">
    <source>
        <dbReference type="ARBA" id="ARBA00022801"/>
    </source>
</evidence>
<dbReference type="Pfam" id="PF02263">
    <property type="entry name" value="GBP"/>
    <property type="match status" value="1"/>
</dbReference>
<comment type="similarity">
    <text evidence="1">Belongs to the actin-binding proteins ADF family.</text>
</comment>
<protein>
    <submittedName>
        <fullName evidence="10">ATLA3 protein</fullName>
    </submittedName>
</protein>
<dbReference type="CDD" id="cd11286">
    <property type="entry name" value="ADF_cofilin_like"/>
    <property type="match status" value="1"/>
</dbReference>
<feature type="domain" description="ADF-H" evidence="8">
    <location>
        <begin position="456"/>
        <end position="607"/>
    </location>
</feature>
<keyword evidence="5" id="KW-0009">Actin-binding</keyword>
<dbReference type="InterPro" id="IPR036543">
    <property type="entry name" value="Guanylate-bd_C_sf"/>
</dbReference>
<evidence type="ECO:0000256" key="4">
    <source>
        <dbReference type="ARBA" id="ARBA00023134"/>
    </source>
</evidence>
<evidence type="ECO:0000256" key="5">
    <source>
        <dbReference type="ARBA" id="ARBA00023203"/>
    </source>
</evidence>
<dbReference type="EMBL" id="JAAWVQ010151736">
    <property type="protein sequence ID" value="MBN3285710.1"/>
    <property type="molecule type" value="Genomic_DNA"/>
</dbReference>
<keyword evidence="4" id="KW-0342">GTP-binding</keyword>
<keyword evidence="3" id="KW-0378">Hydrolase</keyword>
<name>A0ABS2YG59_POLSP</name>
<accession>A0ABS2YG59</accession>
<feature type="domain" description="GB1/RHD3-type G" evidence="9">
    <location>
        <begin position="1"/>
        <end position="234"/>
    </location>
</feature>
<evidence type="ECO:0000313" key="11">
    <source>
        <dbReference type="Proteomes" id="UP001166093"/>
    </source>
</evidence>
<dbReference type="InterPro" id="IPR002108">
    <property type="entry name" value="ADF-H"/>
</dbReference>
<dbReference type="InterPro" id="IPR017904">
    <property type="entry name" value="ADF/Cofilin"/>
</dbReference>
<feature type="non-terminal residue" evidence="10">
    <location>
        <position position="620"/>
    </location>
</feature>
<dbReference type="InterPro" id="IPR030386">
    <property type="entry name" value="G_GB1_RHD3_dom"/>
</dbReference>
<dbReference type="SUPFAM" id="SSF48340">
    <property type="entry name" value="Interferon-induced guanylate-binding protein 1 (GBP1), C-terminal domain"/>
    <property type="match status" value="1"/>
</dbReference>
<evidence type="ECO:0000256" key="2">
    <source>
        <dbReference type="ARBA" id="ARBA00022741"/>
    </source>
</evidence>